<feature type="active site" evidence="5 6">
    <location>
        <position position="286"/>
    </location>
</feature>
<dbReference type="PROSITE" id="PS50203">
    <property type="entry name" value="CALPAIN_CAT"/>
    <property type="match status" value="1"/>
</dbReference>
<evidence type="ECO:0000256" key="4">
    <source>
        <dbReference type="ARBA" id="ARBA00022807"/>
    </source>
</evidence>
<evidence type="ECO:0000256" key="2">
    <source>
        <dbReference type="ARBA" id="ARBA00022670"/>
    </source>
</evidence>
<comment type="similarity">
    <text evidence="1">Belongs to the peptidase C2 family.</text>
</comment>
<evidence type="ECO:0000259" key="7">
    <source>
        <dbReference type="PROSITE" id="PS50203"/>
    </source>
</evidence>
<dbReference type="InterPro" id="IPR000169">
    <property type="entry name" value="Pept_cys_AS"/>
</dbReference>
<evidence type="ECO:0000256" key="3">
    <source>
        <dbReference type="ARBA" id="ARBA00022801"/>
    </source>
</evidence>
<comment type="caution">
    <text evidence="8">The sequence shown here is derived from an EMBL/GenBank/DDBJ whole genome shotgun (WGS) entry which is preliminary data.</text>
</comment>
<organism evidence="8 9">
    <name type="scientific">Rousettus aegyptiacus</name>
    <name type="common">Egyptian fruit bat</name>
    <name type="synonym">Pteropus aegyptiacus</name>
    <dbReference type="NCBI Taxonomy" id="9407"/>
    <lineage>
        <taxon>Eukaryota</taxon>
        <taxon>Metazoa</taxon>
        <taxon>Chordata</taxon>
        <taxon>Craniata</taxon>
        <taxon>Vertebrata</taxon>
        <taxon>Euteleostomi</taxon>
        <taxon>Mammalia</taxon>
        <taxon>Eutheria</taxon>
        <taxon>Laurasiatheria</taxon>
        <taxon>Chiroptera</taxon>
        <taxon>Yinpterochiroptera</taxon>
        <taxon>Pteropodoidea</taxon>
        <taxon>Pteropodidae</taxon>
        <taxon>Rousettinae</taxon>
        <taxon>Rousettus</taxon>
    </lineage>
</organism>
<evidence type="ECO:0000313" key="9">
    <source>
        <dbReference type="Proteomes" id="UP000593571"/>
    </source>
</evidence>
<reference evidence="8 9" key="1">
    <citation type="journal article" date="2020" name="Nature">
        <title>Six reference-quality genomes reveal evolution of bat adaptations.</title>
        <authorList>
            <person name="Jebb D."/>
            <person name="Huang Z."/>
            <person name="Pippel M."/>
            <person name="Hughes G.M."/>
            <person name="Lavrichenko K."/>
            <person name="Devanna P."/>
            <person name="Winkler S."/>
            <person name="Jermiin L.S."/>
            <person name="Skirmuntt E.C."/>
            <person name="Katzourakis A."/>
            <person name="Burkitt-Gray L."/>
            <person name="Ray D.A."/>
            <person name="Sullivan K.A.M."/>
            <person name="Roscito J.G."/>
            <person name="Kirilenko B.M."/>
            <person name="Davalos L.M."/>
            <person name="Corthals A.P."/>
            <person name="Power M.L."/>
            <person name="Jones G."/>
            <person name="Ransome R.D."/>
            <person name="Dechmann D.K.N."/>
            <person name="Locatelli A.G."/>
            <person name="Puechmaille S.J."/>
            <person name="Fedrigo O."/>
            <person name="Jarvis E.D."/>
            <person name="Hiller M."/>
            <person name="Vernes S.C."/>
            <person name="Myers E.W."/>
            <person name="Teeling E.C."/>
        </authorList>
    </citation>
    <scope>NUCLEOTIDE SEQUENCE [LARGE SCALE GENOMIC DNA]</scope>
    <source>
        <strain evidence="8">MRouAeg1</strain>
        <tissue evidence="8">Muscle</tissue>
    </source>
</reference>
<proteinExistence type="inferred from homology"/>
<dbReference type="PROSITE" id="PS00139">
    <property type="entry name" value="THIOL_PROTEASE_CYS"/>
    <property type="match status" value="1"/>
</dbReference>
<name>A0A7J8B8C4_ROUAE</name>
<sequence>MAAPVAGVSKQQAAAEGLGSNQKAVKYLGQDFETLRQQCLDSGVLFKDPEFPACPSALGYKDLGPCSPQTQGIVWKRPPELCASPQFIVGGAVRTDVCQGGLGDCWLLAAMASLTLNDGLLHRVVPRDQDFQKNYAGIFHFQFWQRGEWVEVVVDDRLPTRAGELLFVHSADGSEFWGALLEKAYAKLNGSYEALAGGSTVEGFEDFTGGISEFYDLRKPPASLYQIVRKALRAGSLLACSIDVSSAAETEAVTSQKLVKGHAYSITRIEEVDLRGRVEQLIRLRNPWGEVEWTGAWSDNAPEWNSIDPRRQAELGRRAEDGEFWMSFSDFLRQFSRLEICSLSPDSLSSEEVQKWSLVLFNGRRTRGGLAGGGQNHPGEGTGCPGRLPRLVLPEPGVLAGSFPSSVLWLPGTTRGPAPPLGHGDQGSEVGGQALQPLVWGPIGRNTVLQLLCVQTVLASPACPRPRGARFSLVPTFLAPCAKASCSRPADGRPSG</sequence>
<keyword evidence="2 6" id="KW-0645">Protease</keyword>
<dbReference type="GO" id="GO:0004198">
    <property type="term" value="F:calcium-dependent cysteine-type endopeptidase activity"/>
    <property type="evidence" value="ECO:0007669"/>
    <property type="project" value="InterPro"/>
</dbReference>
<keyword evidence="9" id="KW-1185">Reference proteome</keyword>
<dbReference type="PANTHER" id="PTHR10183:SF374">
    <property type="entry name" value="CALPAIN-8"/>
    <property type="match status" value="1"/>
</dbReference>
<dbReference type="PANTHER" id="PTHR10183">
    <property type="entry name" value="CALPAIN"/>
    <property type="match status" value="1"/>
</dbReference>
<dbReference type="InterPro" id="IPR001300">
    <property type="entry name" value="Peptidase_C2_calpain_cat"/>
</dbReference>
<feature type="active site" evidence="5 6">
    <location>
        <position position="262"/>
    </location>
</feature>
<dbReference type="FunFam" id="3.90.70.10:FF:000001">
    <property type="entry name" value="Calpain-1 catalytic subunit"/>
    <property type="match status" value="1"/>
</dbReference>
<dbReference type="Proteomes" id="UP000593571">
    <property type="component" value="Unassembled WGS sequence"/>
</dbReference>
<dbReference type="GO" id="GO:0005737">
    <property type="term" value="C:cytoplasm"/>
    <property type="evidence" value="ECO:0007669"/>
    <property type="project" value="TreeGrafter"/>
</dbReference>
<dbReference type="Gene3D" id="3.90.70.10">
    <property type="entry name" value="Cysteine proteinases"/>
    <property type="match status" value="1"/>
</dbReference>
<dbReference type="InterPro" id="IPR022684">
    <property type="entry name" value="Calpain_cysteine_protease"/>
</dbReference>
<dbReference type="EMBL" id="JACASE010000018">
    <property type="protein sequence ID" value="KAF6395077.1"/>
    <property type="molecule type" value="Genomic_DNA"/>
</dbReference>
<accession>A0A7J8B8C4</accession>
<dbReference type="CDD" id="cd00044">
    <property type="entry name" value="CysPc"/>
    <property type="match status" value="1"/>
</dbReference>
<dbReference type="AlphaFoldDB" id="A0A7J8B8C4"/>
<evidence type="ECO:0000256" key="6">
    <source>
        <dbReference type="PROSITE-ProRule" id="PRU00239"/>
    </source>
</evidence>
<protein>
    <submittedName>
        <fullName evidence="8">Calpain 8</fullName>
    </submittedName>
</protein>
<evidence type="ECO:0000313" key="8">
    <source>
        <dbReference type="EMBL" id="KAF6395077.1"/>
    </source>
</evidence>
<dbReference type="Pfam" id="PF00648">
    <property type="entry name" value="Peptidase_C2"/>
    <property type="match status" value="1"/>
</dbReference>
<feature type="domain" description="Calpain catalytic" evidence="7">
    <location>
        <begin position="45"/>
        <end position="344"/>
    </location>
</feature>
<dbReference type="SMART" id="SM00230">
    <property type="entry name" value="CysPc"/>
    <property type="match status" value="1"/>
</dbReference>
<dbReference type="GO" id="GO:0006508">
    <property type="term" value="P:proteolysis"/>
    <property type="evidence" value="ECO:0007669"/>
    <property type="project" value="UniProtKB-KW"/>
</dbReference>
<gene>
    <name evidence="8" type="ORF">HJG63_002081</name>
</gene>
<dbReference type="SUPFAM" id="SSF54001">
    <property type="entry name" value="Cysteine proteinases"/>
    <property type="match status" value="1"/>
</dbReference>
<keyword evidence="3 6" id="KW-0378">Hydrolase</keyword>
<keyword evidence="4 6" id="KW-0788">Thiol protease</keyword>
<evidence type="ECO:0000256" key="5">
    <source>
        <dbReference type="PIRSR" id="PIRSR622684-1"/>
    </source>
</evidence>
<feature type="active site" evidence="5 6">
    <location>
        <position position="105"/>
    </location>
</feature>
<dbReference type="InterPro" id="IPR038765">
    <property type="entry name" value="Papain-like_cys_pep_sf"/>
</dbReference>
<dbReference type="PRINTS" id="PR00704">
    <property type="entry name" value="CALPAIN"/>
</dbReference>
<evidence type="ECO:0000256" key="1">
    <source>
        <dbReference type="ARBA" id="ARBA00007623"/>
    </source>
</evidence>